<dbReference type="EMBL" id="EU637022">
    <property type="protein sequence ID" value="ACI90400.1"/>
    <property type="molecule type" value="Genomic_DNA"/>
</dbReference>
<dbReference type="AlphaFoldDB" id="B6S380"/>
<name>B6S380_PHIRO</name>
<evidence type="ECO:0000313" key="1">
    <source>
        <dbReference type="EMBL" id="ACI90400.1"/>
    </source>
</evidence>
<reference evidence="1" key="1">
    <citation type="submission" date="2008-04" db="EMBL/GenBank/DDBJ databases">
        <title>Hox genes are not clustered in the bdelloid rotifer Philodina roseola.</title>
        <authorList>
            <person name="Mark Welch J.L."/>
            <person name="Mark Welch D.B."/>
        </authorList>
    </citation>
    <scope>NUCLEOTIDE SEQUENCE</scope>
</reference>
<sequence length="240" mass="27957">MSLKANVRRLPVISSFHIPVSHRRFQNRAAAVYDMTIDCHDIETICHIHRLSQSVVLQDLNGNLEYLQSRLNLTNRNDIKKRFLKIIKEIQEDNIQPTLAAIAHHIPFVYIQQALADEDITDAMNRFLNDFNPKKMVEIAAAVPENPIQQQLLLGQPVLTHFEKHLLVEHLVECISQDKIRCLHDMKKYLLAYVQDITTINYSSDIKISQLDRVWLKNFLLSAESQMKSLKISWLRLDRL</sequence>
<organism evidence="1">
    <name type="scientific">Philodina roseola</name>
    <name type="common">Rotifer</name>
    <dbReference type="NCBI Taxonomy" id="96448"/>
    <lineage>
        <taxon>Eukaryota</taxon>
        <taxon>Metazoa</taxon>
        <taxon>Spiralia</taxon>
        <taxon>Gnathifera</taxon>
        <taxon>Rotifera</taxon>
        <taxon>Eurotatoria</taxon>
        <taxon>Bdelloidea</taxon>
        <taxon>Philodinida</taxon>
        <taxon>Philodinidae</taxon>
        <taxon>Philodina</taxon>
    </lineage>
</organism>
<proteinExistence type="predicted"/>
<accession>B6S380</accession>
<protein>
    <submittedName>
        <fullName evidence="1">Uncharacterized protein</fullName>
    </submittedName>
</protein>